<evidence type="ECO:0000313" key="1">
    <source>
        <dbReference type="EMBL" id="RLC36266.1"/>
    </source>
</evidence>
<dbReference type="Proteomes" id="UP000281261">
    <property type="component" value="Unassembled WGS sequence"/>
</dbReference>
<evidence type="ECO:0000313" key="2">
    <source>
        <dbReference type="Proteomes" id="UP000281261"/>
    </source>
</evidence>
<proteinExistence type="predicted"/>
<accession>A0A420ZBH4</accession>
<protein>
    <submittedName>
        <fullName evidence="1">Uncharacterized protein</fullName>
    </submittedName>
</protein>
<reference evidence="1 2" key="1">
    <citation type="submission" date="2018-06" db="EMBL/GenBank/DDBJ databases">
        <title>Extensive metabolic versatility and redundancy in microbially diverse, dynamic hydrothermal sediments.</title>
        <authorList>
            <person name="Dombrowski N."/>
            <person name="Teske A."/>
            <person name="Baker B.J."/>
        </authorList>
    </citation>
    <scope>NUCLEOTIDE SEQUENCE [LARGE SCALE GENOMIC DNA]</scope>
    <source>
        <strain evidence="1">B79_G16</strain>
    </source>
</reference>
<dbReference type="AlphaFoldDB" id="A0A420ZBH4"/>
<gene>
    <name evidence="1" type="ORF">DRH29_04920</name>
</gene>
<name>A0A420ZBH4_UNCK3</name>
<comment type="caution">
    <text evidence="1">The sequence shown here is derived from an EMBL/GenBank/DDBJ whole genome shotgun (WGS) entry which is preliminary data.</text>
</comment>
<dbReference type="EMBL" id="QMNG01000070">
    <property type="protein sequence ID" value="RLC36266.1"/>
    <property type="molecule type" value="Genomic_DNA"/>
</dbReference>
<sequence>METIKLQELAELKAQENLPEIPELVQRYLDTEERQVEGEHFRIVIDEKSDPKPGAGIAYSNALRIEKRNGELWSQVYSTGMMQYRGAYNYEIDDWDLSLNNPTILEESNDEVLYAIETGVGNVKVYRFRNKDNNPAMLVVFNIRDYKKTQERIELLQKVINDAGAFCSYVSKSLGRRWDITESATPADDVKVLLLDHADRDYDAISDFYQLYIWVKGKGIGATKIYKTGLYHPGGKFYRIGVDFDVSIINRGRNFLNLAIEVYNRRQQWKEVRNFHVEWKGTNVSTFEREVEKAMEKVVESHQHDHPLFKPTRITESVIDTKREIAAWILFEQIDTDRLSEHGEGWLGDQFRYSLWVMKAGEEEPHQVYEDHAYIRPYSKSELTGTRGRDCTLKDLRLEGNTIKVLHPEGERVEEQEWKDFIFSI</sequence>
<organism evidence="1 2">
    <name type="scientific">candidate division Kazan bacterium</name>
    <dbReference type="NCBI Taxonomy" id="2202143"/>
    <lineage>
        <taxon>Bacteria</taxon>
        <taxon>Bacteria division Kazan-3B-28</taxon>
    </lineage>
</organism>